<dbReference type="AlphaFoldDB" id="A0A916JYW1"/>
<evidence type="ECO:0000313" key="2">
    <source>
        <dbReference type="Proteomes" id="UP000693672"/>
    </source>
</evidence>
<name>A0A916JYW1_9BACL</name>
<sequence>MKNTGSIALDGAMLSALKTIVERSAGRKLTWLVGGSTGLMLQGVPLAAAPRDLDVYIDREQAAAMHEALKPYAVDEQEESQTPLYRSILSHYDIGGVKVELVGAFEVRALDSEYKVEAGYLSALGAARLTQPGLDNVRLMPLIHELIFNVMRARADRYEAIAGLCRRLGPAVHKEMLDRLAARNRFSPALTGILERLLGDSQTIDPGF</sequence>
<dbReference type="InterPro" id="IPR019646">
    <property type="entry name" value="Aminoglyc_AdlTrfase"/>
</dbReference>
<proteinExistence type="predicted"/>
<evidence type="ECO:0000313" key="1">
    <source>
        <dbReference type="EMBL" id="CAG7611735.1"/>
    </source>
</evidence>
<dbReference type="EMBL" id="CAJVAS010000004">
    <property type="protein sequence ID" value="CAG7611735.1"/>
    <property type="molecule type" value="Genomic_DNA"/>
</dbReference>
<comment type="caution">
    <text evidence="1">The sequence shown here is derived from an EMBL/GenBank/DDBJ whole genome shotgun (WGS) entry which is preliminary data.</text>
</comment>
<dbReference type="Pfam" id="PF10706">
    <property type="entry name" value="Aminoglyc_resit"/>
    <property type="match status" value="1"/>
</dbReference>
<gene>
    <name evidence="1" type="ORF">PAESOLCIP111_01425</name>
</gene>
<reference evidence="1" key="1">
    <citation type="submission" date="2021-06" db="EMBL/GenBank/DDBJ databases">
        <authorList>
            <person name="Criscuolo A."/>
        </authorList>
    </citation>
    <scope>NUCLEOTIDE SEQUENCE</scope>
    <source>
        <strain evidence="1">CIP111600</strain>
    </source>
</reference>
<protein>
    <submittedName>
        <fullName evidence="1">Uncharacterized protein</fullName>
    </submittedName>
</protein>
<dbReference type="RefSeq" id="WP_218091227.1">
    <property type="nucleotide sequence ID" value="NZ_CAJVAS010000004.1"/>
</dbReference>
<accession>A0A916JYW1</accession>
<keyword evidence="2" id="KW-1185">Reference proteome</keyword>
<organism evidence="1 2">
    <name type="scientific">Paenibacillus solanacearum</name>
    <dbReference type="NCBI Taxonomy" id="2048548"/>
    <lineage>
        <taxon>Bacteria</taxon>
        <taxon>Bacillati</taxon>
        <taxon>Bacillota</taxon>
        <taxon>Bacilli</taxon>
        <taxon>Bacillales</taxon>
        <taxon>Paenibacillaceae</taxon>
        <taxon>Paenibacillus</taxon>
    </lineage>
</organism>
<dbReference type="Proteomes" id="UP000693672">
    <property type="component" value="Unassembled WGS sequence"/>
</dbReference>